<reference evidence="1 2" key="1">
    <citation type="submission" date="2020-08" db="EMBL/GenBank/DDBJ databases">
        <title>Genomic Encyclopedia of Type Strains, Phase III (KMG-III): the genomes of soil and plant-associated and newly described type strains.</title>
        <authorList>
            <person name="Whitman W."/>
        </authorList>
    </citation>
    <scope>NUCLEOTIDE SEQUENCE [LARGE SCALE GENOMIC DNA]</scope>
    <source>
        <strain evidence="1 2">CECT 8572</strain>
    </source>
</reference>
<evidence type="ECO:0000313" key="2">
    <source>
        <dbReference type="Proteomes" id="UP000576152"/>
    </source>
</evidence>
<comment type="caution">
    <text evidence="1">The sequence shown here is derived from an EMBL/GenBank/DDBJ whole genome shotgun (WGS) entry which is preliminary data.</text>
</comment>
<dbReference type="RefSeq" id="WP_183472595.1">
    <property type="nucleotide sequence ID" value="NZ_JACIBX010000007.1"/>
</dbReference>
<protein>
    <recommendedName>
        <fullName evidence="3">Transposase</fullName>
    </recommendedName>
</protein>
<organism evidence="1 2">
    <name type="scientific">Limimaricola variabilis</name>
    <dbReference type="NCBI Taxonomy" id="1492771"/>
    <lineage>
        <taxon>Bacteria</taxon>
        <taxon>Pseudomonadati</taxon>
        <taxon>Pseudomonadota</taxon>
        <taxon>Alphaproteobacteria</taxon>
        <taxon>Rhodobacterales</taxon>
        <taxon>Paracoccaceae</taxon>
        <taxon>Limimaricola</taxon>
    </lineage>
</organism>
<name>A0ABR6HPN2_9RHOB</name>
<sequence length="52" mass="5517">MPPNTRYARPTQSQVDALLAEARRMRAEAIAGLVRGMVARLGVATAARPLAA</sequence>
<dbReference type="NCBIfam" id="NF046098">
    <property type="entry name" value="RSP_7527_fam"/>
    <property type="match status" value="1"/>
</dbReference>
<keyword evidence="2" id="KW-1185">Reference proteome</keyword>
<accession>A0ABR6HPN2</accession>
<evidence type="ECO:0000313" key="1">
    <source>
        <dbReference type="EMBL" id="MBB3712437.1"/>
    </source>
</evidence>
<dbReference type="EMBL" id="JACIBX010000007">
    <property type="protein sequence ID" value="MBB3712437.1"/>
    <property type="molecule type" value="Genomic_DNA"/>
</dbReference>
<evidence type="ECO:0008006" key="3">
    <source>
        <dbReference type="Google" id="ProtNLM"/>
    </source>
</evidence>
<dbReference type="InterPro" id="IPR058227">
    <property type="entry name" value="RSP_7527-like"/>
</dbReference>
<proteinExistence type="predicted"/>
<gene>
    <name evidence="1" type="ORF">FHS00_002025</name>
</gene>
<dbReference type="Proteomes" id="UP000576152">
    <property type="component" value="Unassembled WGS sequence"/>
</dbReference>